<evidence type="ECO:0000313" key="4">
    <source>
        <dbReference type="Proteomes" id="UP000314294"/>
    </source>
</evidence>
<feature type="region of interest" description="Disordered" evidence="1">
    <location>
        <begin position="345"/>
        <end position="386"/>
    </location>
</feature>
<keyword evidence="2" id="KW-0472">Membrane</keyword>
<keyword evidence="2" id="KW-1133">Transmembrane helix</keyword>
<gene>
    <name evidence="3" type="ORF">EYF80_026718</name>
</gene>
<feature type="transmembrane region" description="Helical" evidence="2">
    <location>
        <begin position="260"/>
        <end position="281"/>
    </location>
</feature>
<proteinExistence type="predicted"/>
<evidence type="ECO:0000313" key="3">
    <source>
        <dbReference type="EMBL" id="TNN63102.1"/>
    </source>
</evidence>
<dbReference type="EMBL" id="SRLO01000280">
    <property type="protein sequence ID" value="TNN63102.1"/>
    <property type="molecule type" value="Genomic_DNA"/>
</dbReference>
<accession>A0A4Z2HE98</accession>
<keyword evidence="4" id="KW-1185">Reference proteome</keyword>
<dbReference type="AlphaFoldDB" id="A0A4Z2HE98"/>
<reference evidence="3 4" key="1">
    <citation type="submission" date="2019-03" db="EMBL/GenBank/DDBJ databases">
        <title>First draft genome of Liparis tanakae, snailfish: a comprehensive survey of snailfish specific genes.</title>
        <authorList>
            <person name="Kim W."/>
            <person name="Song I."/>
            <person name="Jeong J.-H."/>
            <person name="Kim D."/>
            <person name="Kim S."/>
            <person name="Ryu S."/>
            <person name="Song J.Y."/>
            <person name="Lee S.K."/>
        </authorList>
    </citation>
    <scope>NUCLEOTIDE SEQUENCE [LARGE SCALE GENOMIC DNA]</scope>
    <source>
        <tissue evidence="3">Muscle</tissue>
    </source>
</reference>
<comment type="caution">
    <text evidence="3">The sequence shown here is derived from an EMBL/GenBank/DDBJ whole genome shotgun (WGS) entry which is preliminary data.</text>
</comment>
<protein>
    <submittedName>
        <fullName evidence="3">Uncharacterized protein</fullName>
    </submittedName>
</protein>
<evidence type="ECO:0000256" key="2">
    <source>
        <dbReference type="SAM" id="Phobius"/>
    </source>
</evidence>
<sequence>MEREAHRRAEGLGQSGRMEAVTLLESHWSRQQEEVLLHHALSGSLCHLPVLPLVMVVQEAGGSLRQVDLARHAQLLHQVRQIHVVRPHVELEALYSQDAAQDGARVDAHAHVDGLARLLAELLDGLDHAQAHLHAAVGVVRPRLRAAGHAVVAIPQSADLLAAGELTEVVEAPKEIVEKADQGRRRLVGRHPGETHDIGEEDADGLHAFHVERPEDDLSAGDGGLLALVIVVRETLRGALGLRRSAAAASAAHRDGGGGAGAGGVALAGVVAALTFVVALFHQLVRDSPRHDGVDHALLQGLLHLQVFAVHDGLAHLEEGAAGTHLRHDEQVDADDVGAQMEQGFGRDEPAQRVSFPAGTRPRRPRPPSGGVVALLKQRQPVQRLE</sequence>
<keyword evidence="2" id="KW-0812">Transmembrane</keyword>
<dbReference type="Proteomes" id="UP000314294">
    <property type="component" value="Unassembled WGS sequence"/>
</dbReference>
<name>A0A4Z2HE98_9TELE</name>
<evidence type="ECO:0000256" key="1">
    <source>
        <dbReference type="SAM" id="MobiDB-lite"/>
    </source>
</evidence>
<organism evidence="3 4">
    <name type="scientific">Liparis tanakae</name>
    <name type="common">Tanaka's snailfish</name>
    <dbReference type="NCBI Taxonomy" id="230148"/>
    <lineage>
        <taxon>Eukaryota</taxon>
        <taxon>Metazoa</taxon>
        <taxon>Chordata</taxon>
        <taxon>Craniata</taxon>
        <taxon>Vertebrata</taxon>
        <taxon>Euteleostomi</taxon>
        <taxon>Actinopterygii</taxon>
        <taxon>Neopterygii</taxon>
        <taxon>Teleostei</taxon>
        <taxon>Neoteleostei</taxon>
        <taxon>Acanthomorphata</taxon>
        <taxon>Eupercaria</taxon>
        <taxon>Perciformes</taxon>
        <taxon>Cottioidei</taxon>
        <taxon>Cottales</taxon>
        <taxon>Liparidae</taxon>
        <taxon>Liparis</taxon>
    </lineage>
</organism>